<dbReference type="Proteomes" id="UP001291653">
    <property type="component" value="Unassembled WGS sequence"/>
</dbReference>
<dbReference type="Pfam" id="PF18029">
    <property type="entry name" value="Glyoxalase_6"/>
    <property type="match status" value="1"/>
</dbReference>
<reference evidence="2 3" key="1">
    <citation type="submission" date="2022-10" db="EMBL/GenBank/DDBJ databases">
        <title>Draft genome sequence of Streptomyces sp. YSPA8.</title>
        <authorList>
            <person name="Moriuchi R."/>
            <person name="Dohra H."/>
            <person name="Yamamura H."/>
            <person name="Kodani S."/>
        </authorList>
    </citation>
    <scope>NUCLEOTIDE SEQUENCE [LARGE SCALE GENOMIC DNA]</scope>
    <source>
        <strain evidence="2 3">YSPA8</strain>
    </source>
</reference>
<dbReference type="EMBL" id="BSBI01000019">
    <property type="protein sequence ID" value="GLF99274.1"/>
    <property type="molecule type" value="Genomic_DNA"/>
</dbReference>
<evidence type="ECO:0000313" key="2">
    <source>
        <dbReference type="EMBL" id="GLF99274.1"/>
    </source>
</evidence>
<dbReference type="SUPFAM" id="SSF54593">
    <property type="entry name" value="Glyoxalase/Bleomycin resistance protein/Dihydroxybiphenyl dioxygenase"/>
    <property type="match status" value="1"/>
</dbReference>
<dbReference type="InterPro" id="IPR029068">
    <property type="entry name" value="Glyas_Bleomycin-R_OHBP_Dase"/>
</dbReference>
<accession>A0ABQ5P9K7</accession>
<organism evidence="2 3">
    <name type="scientific">Streptomyces yaizuensis</name>
    <dbReference type="NCBI Taxonomy" id="2989713"/>
    <lineage>
        <taxon>Bacteria</taxon>
        <taxon>Bacillati</taxon>
        <taxon>Actinomycetota</taxon>
        <taxon>Actinomycetes</taxon>
        <taxon>Kitasatosporales</taxon>
        <taxon>Streptomycetaceae</taxon>
        <taxon>Streptomyces</taxon>
    </lineage>
</organism>
<evidence type="ECO:0000259" key="1">
    <source>
        <dbReference type="PROSITE" id="PS51819"/>
    </source>
</evidence>
<dbReference type="PANTHER" id="PTHR35908:SF1">
    <property type="entry name" value="CONSERVED PROTEIN"/>
    <property type="match status" value="1"/>
</dbReference>
<dbReference type="PANTHER" id="PTHR35908">
    <property type="entry name" value="HYPOTHETICAL FUSION PROTEIN"/>
    <property type="match status" value="1"/>
</dbReference>
<evidence type="ECO:0000313" key="3">
    <source>
        <dbReference type="Proteomes" id="UP001291653"/>
    </source>
</evidence>
<feature type="domain" description="VOC" evidence="1">
    <location>
        <begin position="5"/>
        <end position="120"/>
    </location>
</feature>
<dbReference type="RefSeq" id="WP_323451220.1">
    <property type="nucleotide sequence ID" value="NZ_BSBI01000019.1"/>
</dbReference>
<comment type="caution">
    <text evidence="2">The sequence shown here is derived from an EMBL/GenBank/DDBJ whole genome shotgun (WGS) entry which is preliminary data.</text>
</comment>
<dbReference type="InterPro" id="IPR041581">
    <property type="entry name" value="Glyoxalase_6"/>
</dbReference>
<protein>
    <submittedName>
        <fullName evidence="2">VOC family protein</fullName>
    </submittedName>
</protein>
<dbReference type="PROSITE" id="PS51819">
    <property type="entry name" value="VOC"/>
    <property type="match status" value="1"/>
</dbReference>
<sequence length="121" mass="12767">MAIAELTAVTLDCPDARRLAAFYQGLLGGEVRTESDNWIELVIDGAPSLGFQQVAAYTPPTWPVGDVPTQVHLDLQVGDLDAAEAGALALGASVLDAGDTTRSWRVYADPAGHPFCLVAHH</sequence>
<dbReference type="CDD" id="cd06587">
    <property type="entry name" value="VOC"/>
    <property type="match status" value="1"/>
</dbReference>
<proteinExistence type="predicted"/>
<keyword evidence="3" id="KW-1185">Reference proteome</keyword>
<dbReference type="InterPro" id="IPR037523">
    <property type="entry name" value="VOC_core"/>
</dbReference>
<name>A0ABQ5P9K7_9ACTN</name>
<dbReference type="Gene3D" id="3.10.180.10">
    <property type="entry name" value="2,3-Dihydroxybiphenyl 1,2-Dioxygenase, domain 1"/>
    <property type="match status" value="1"/>
</dbReference>
<gene>
    <name evidence="2" type="ORF">SYYSPA8_33275</name>
</gene>